<comment type="pathway">
    <text evidence="1 8">Amino-acid biosynthesis; L-lysine biosynthesis via DAP pathway; (S)-tetrahydrodipicolinate from L-aspartate: step 1/4.</text>
</comment>
<dbReference type="GO" id="GO:0004072">
    <property type="term" value="F:aspartate kinase activity"/>
    <property type="evidence" value="ECO:0007669"/>
    <property type="project" value="UniProtKB-EC"/>
</dbReference>
<evidence type="ECO:0000313" key="10">
    <source>
        <dbReference type="EMBL" id="ARN77904.1"/>
    </source>
</evidence>
<dbReference type="InterPro" id="IPR001048">
    <property type="entry name" value="Asp/Glu/Uridylate_kinase"/>
</dbReference>
<evidence type="ECO:0000256" key="5">
    <source>
        <dbReference type="ARBA" id="ARBA00022777"/>
    </source>
</evidence>
<dbReference type="AlphaFoldDB" id="A0A1W6MJW4"/>
<dbReference type="Gene3D" id="3.40.1160.10">
    <property type="entry name" value="Acetylglutamate kinase-like"/>
    <property type="match status" value="1"/>
</dbReference>
<evidence type="ECO:0000313" key="11">
    <source>
        <dbReference type="Proteomes" id="UP000193431"/>
    </source>
</evidence>
<dbReference type="PANTHER" id="PTHR21499:SF59">
    <property type="entry name" value="ASPARTOKINASE"/>
    <property type="match status" value="1"/>
</dbReference>
<keyword evidence="4" id="KW-0547">Nucleotide-binding</keyword>
<keyword evidence="5 7" id="KW-0418">Kinase</keyword>
<dbReference type="OrthoDB" id="9799110at2"/>
<dbReference type="EC" id="2.7.2.4" evidence="7"/>
<dbReference type="GO" id="GO:0009089">
    <property type="term" value="P:lysine biosynthetic process via diaminopimelate"/>
    <property type="evidence" value="ECO:0007669"/>
    <property type="project" value="UniProtKB-UniPathway"/>
</dbReference>
<comment type="similarity">
    <text evidence="2 7">Belongs to the aspartokinase family.</text>
</comment>
<dbReference type="PANTHER" id="PTHR21499">
    <property type="entry name" value="ASPARTATE KINASE"/>
    <property type="match status" value="1"/>
</dbReference>
<feature type="domain" description="Aspartate/glutamate/uridylate kinase" evidence="9">
    <location>
        <begin position="3"/>
        <end position="287"/>
    </location>
</feature>
<organism evidence="10 11">
    <name type="scientific">Nonlabens spongiae</name>
    <dbReference type="NCBI Taxonomy" id="331648"/>
    <lineage>
        <taxon>Bacteria</taxon>
        <taxon>Pseudomonadati</taxon>
        <taxon>Bacteroidota</taxon>
        <taxon>Flavobacteriia</taxon>
        <taxon>Flavobacteriales</taxon>
        <taxon>Flavobacteriaceae</taxon>
        <taxon>Nonlabens</taxon>
    </lineage>
</organism>
<evidence type="ECO:0000256" key="2">
    <source>
        <dbReference type="ARBA" id="ARBA00010122"/>
    </source>
</evidence>
<dbReference type="InterPro" id="IPR042199">
    <property type="entry name" value="AsparK_Bifunc_asparK/hSer_DH"/>
</dbReference>
<name>A0A1W6MJW4_9FLAO</name>
<evidence type="ECO:0000259" key="9">
    <source>
        <dbReference type="Pfam" id="PF00696"/>
    </source>
</evidence>
<dbReference type="Pfam" id="PF00696">
    <property type="entry name" value="AA_kinase"/>
    <property type="match status" value="1"/>
</dbReference>
<dbReference type="STRING" id="331648.BST97_07760"/>
<dbReference type="RefSeq" id="WP_085766702.1">
    <property type="nucleotide sequence ID" value="NZ_CP019344.1"/>
</dbReference>
<dbReference type="SUPFAM" id="SSF53633">
    <property type="entry name" value="Carbamate kinase-like"/>
    <property type="match status" value="1"/>
</dbReference>
<dbReference type="Gene3D" id="1.20.120.1320">
    <property type="entry name" value="Aspartokinase, catalytic domain"/>
    <property type="match status" value="1"/>
</dbReference>
<dbReference type="InterPro" id="IPR036393">
    <property type="entry name" value="AceGlu_kinase-like_sf"/>
</dbReference>
<comment type="catalytic activity">
    <reaction evidence="7">
        <text>L-aspartate + ATP = 4-phospho-L-aspartate + ADP</text>
        <dbReference type="Rhea" id="RHEA:23776"/>
        <dbReference type="ChEBI" id="CHEBI:29991"/>
        <dbReference type="ChEBI" id="CHEBI:30616"/>
        <dbReference type="ChEBI" id="CHEBI:57535"/>
        <dbReference type="ChEBI" id="CHEBI:456216"/>
        <dbReference type="EC" id="2.7.2.4"/>
    </reaction>
</comment>
<gene>
    <name evidence="10" type="ORF">BST97_07760</name>
</gene>
<evidence type="ECO:0000256" key="8">
    <source>
        <dbReference type="RuleBase" id="RU004249"/>
    </source>
</evidence>
<keyword evidence="3 7" id="KW-0808">Transferase</keyword>
<evidence type="ECO:0000256" key="7">
    <source>
        <dbReference type="RuleBase" id="RU003448"/>
    </source>
</evidence>
<dbReference type="Proteomes" id="UP000193431">
    <property type="component" value="Chromosome"/>
</dbReference>
<comment type="pathway">
    <text evidence="8">Amino-acid biosynthesis; L-methionine biosynthesis via de novo pathway; L-homoserine from L-aspartate: step 1/3.</text>
</comment>
<dbReference type="InterPro" id="IPR001341">
    <property type="entry name" value="Asp_kinase"/>
</dbReference>
<dbReference type="GO" id="GO:0005829">
    <property type="term" value="C:cytosol"/>
    <property type="evidence" value="ECO:0007669"/>
    <property type="project" value="TreeGrafter"/>
</dbReference>
<dbReference type="GO" id="GO:0009088">
    <property type="term" value="P:threonine biosynthetic process"/>
    <property type="evidence" value="ECO:0007669"/>
    <property type="project" value="UniProtKB-UniPathway"/>
</dbReference>
<sequence length="431" mass="48216">MNIYKFGGASVKDAVSVANVCRIIKAQETTDLGIVVSAMGKTTNALEEVIALYRNDDSRYLNKIDDLLDYHLNVVRGLQEFANDQGDECGLRFRESGIINTIKGLLESLKGTLLRNQSKNYSFVYDQTVCYGELLSTKIVAAYLNACGLDVEWMDARGLIRTDHKYRDAGVDWKKSEKAITENCTGKFFLTQGFIGSDENGLTTTLGREGSDYTAGILAYCLDAEAVTIWKDVPGVLNADPREFEDTTLIESMPYSEAIELAFYGASVIHPKTLQPLQGKKIALKVRSFVNHEAQGTVIQNQDGLVPHMPCFIVRKNMIFLRIAARDFSFIGERNISDIFDELNTYKVQVGLLQNSAISFSLCLEDKYEKIDELVKALAARYQVSKIPNVSLYTVRHYNDESVQKLASPNEVILKQFTQETLQLIVKNDTA</sequence>
<dbReference type="GO" id="GO:0005524">
    <property type="term" value="F:ATP binding"/>
    <property type="evidence" value="ECO:0007669"/>
    <property type="project" value="UniProtKB-KW"/>
</dbReference>
<reference evidence="10 11" key="1">
    <citation type="submission" date="2016-11" db="EMBL/GenBank/DDBJ databases">
        <title>Trade-off between light-utilization and light-protection in marine flavobacteria.</title>
        <authorList>
            <person name="Kumagai Y."/>
        </authorList>
    </citation>
    <scope>NUCLEOTIDE SEQUENCE [LARGE SCALE GENOMIC DNA]</scope>
    <source>
        <strain evidence="10 11">JCM 13191</strain>
    </source>
</reference>
<keyword evidence="8" id="KW-0028">Amino-acid biosynthesis</keyword>
<protein>
    <recommendedName>
        <fullName evidence="7">Aspartokinase</fullName>
        <ecNumber evidence="7">2.7.2.4</ecNumber>
    </recommendedName>
</protein>
<dbReference type="NCBIfam" id="TIGR00657">
    <property type="entry name" value="asp_kinases"/>
    <property type="match status" value="1"/>
</dbReference>
<comment type="pathway">
    <text evidence="8">Amino-acid biosynthesis; L-threonine biosynthesis; L-threonine from L-aspartate: step 1/5.</text>
</comment>
<keyword evidence="11" id="KW-1185">Reference proteome</keyword>
<keyword evidence="6" id="KW-0067">ATP-binding</keyword>
<dbReference type="GO" id="GO:0009090">
    <property type="term" value="P:homoserine biosynthetic process"/>
    <property type="evidence" value="ECO:0007669"/>
    <property type="project" value="TreeGrafter"/>
</dbReference>
<proteinExistence type="inferred from homology"/>
<evidence type="ECO:0000256" key="6">
    <source>
        <dbReference type="ARBA" id="ARBA00022840"/>
    </source>
</evidence>
<evidence type="ECO:0000256" key="1">
    <source>
        <dbReference type="ARBA" id="ARBA00004766"/>
    </source>
</evidence>
<evidence type="ECO:0000256" key="3">
    <source>
        <dbReference type="ARBA" id="ARBA00022679"/>
    </source>
</evidence>
<accession>A0A1W6MJW4</accession>
<dbReference type="UniPathway" id="UPA00050">
    <property type="reaction ID" value="UER00461"/>
</dbReference>
<dbReference type="EMBL" id="CP019344">
    <property type="protein sequence ID" value="ARN77904.1"/>
    <property type="molecule type" value="Genomic_DNA"/>
</dbReference>
<dbReference type="UniPathway" id="UPA00034">
    <property type="reaction ID" value="UER00015"/>
</dbReference>
<dbReference type="UniPathway" id="UPA00051">
    <property type="reaction ID" value="UER00462"/>
</dbReference>
<evidence type="ECO:0000256" key="4">
    <source>
        <dbReference type="ARBA" id="ARBA00022741"/>
    </source>
</evidence>